<dbReference type="EMBL" id="JAKEVZ010000007">
    <property type="protein sequence ID" value="MCF1751455.1"/>
    <property type="molecule type" value="Genomic_DNA"/>
</dbReference>
<evidence type="ECO:0000313" key="1">
    <source>
        <dbReference type="EMBL" id="MCF1751455.1"/>
    </source>
</evidence>
<gene>
    <name evidence="1" type="ORF">L0U89_10275</name>
</gene>
<evidence type="ECO:0000313" key="2">
    <source>
        <dbReference type="Proteomes" id="UP001201449"/>
    </source>
</evidence>
<dbReference type="PROSITE" id="PS51257">
    <property type="entry name" value="PROKAR_LIPOPROTEIN"/>
    <property type="match status" value="1"/>
</dbReference>
<accession>A0ABS9BV52</accession>
<protein>
    <submittedName>
        <fullName evidence="1">DUF4249 domain-containing protein</fullName>
    </submittedName>
</protein>
<dbReference type="Pfam" id="PF14054">
    <property type="entry name" value="DUF4249"/>
    <property type="match status" value="1"/>
</dbReference>
<proteinExistence type="predicted"/>
<dbReference type="Proteomes" id="UP001201449">
    <property type="component" value="Unassembled WGS sequence"/>
</dbReference>
<name>A0ABS9BV52_9BACT</name>
<sequence length="279" mass="32001">MRRLLLPLIAIVSFSCQEEVFLPLENTEPIPVIEAIWTDNPSINQVRVSYSKDYYDTASFEVEENAQVSIRNLRTGGQVNFRFNKETKKYVAERNISGTLGESYELSVKIGEKEYSSTGTILFPPLLDSIVYNFREERIFREEGYYLTVYGKIPFADDNNYRIRMVKNDTLLNSRFDYLLFDDTFGTNILDNGFELNGFPFKKNDKVRLELYRLNQDAFDYLNQLVGLLFNDGGLFSPPPQNPTSNIKVKSGGGQVLGYFMASPFLSETVIIAPEKEDE</sequence>
<dbReference type="InterPro" id="IPR025345">
    <property type="entry name" value="DUF4249"/>
</dbReference>
<organism evidence="1 2">
    <name type="scientific">Mariniradius sediminis</name>
    <dbReference type="NCBI Taxonomy" id="2909237"/>
    <lineage>
        <taxon>Bacteria</taxon>
        <taxon>Pseudomonadati</taxon>
        <taxon>Bacteroidota</taxon>
        <taxon>Cytophagia</taxon>
        <taxon>Cytophagales</taxon>
        <taxon>Cyclobacteriaceae</taxon>
        <taxon>Mariniradius</taxon>
    </lineage>
</organism>
<dbReference type="RefSeq" id="WP_234861444.1">
    <property type="nucleotide sequence ID" value="NZ_JAKEVZ010000007.1"/>
</dbReference>
<comment type="caution">
    <text evidence="1">The sequence shown here is derived from an EMBL/GenBank/DDBJ whole genome shotgun (WGS) entry which is preliminary data.</text>
</comment>
<reference evidence="1 2" key="1">
    <citation type="submission" date="2022-01" db="EMBL/GenBank/DDBJ databases">
        <title>Mariniradius saccharolyticus sp. nov., isolated from sediment of a river.</title>
        <authorList>
            <person name="Liu H."/>
        </authorList>
    </citation>
    <scope>NUCLEOTIDE SEQUENCE [LARGE SCALE GENOMIC DNA]</scope>
    <source>
        <strain evidence="1 2">RY-2</strain>
    </source>
</reference>
<keyword evidence="2" id="KW-1185">Reference proteome</keyword>